<dbReference type="HOGENOM" id="CLU_1360563_0_0_1"/>
<dbReference type="Proteomes" id="UP000030671">
    <property type="component" value="Unassembled WGS sequence"/>
</dbReference>
<name>W4K739_HETIT</name>
<dbReference type="RefSeq" id="XP_009547827.1">
    <property type="nucleotide sequence ID" value="XM_009549532.1"/>
</dbReference>
<dbReference type="EMBL" id="KI925459">
    <property type="protein sequence ID" value="ETW81160.1"/>
    <property type="molecule type" value="Genomic_DNA"/>
</dbReference>
<dbReference type="KEGG" id="hir:HETIRDRAFT_427934"/>
<evidence type="ECO:0000313" key="2">
    <source>
        <dbReference type="EMBL" id="ETW81160.1"/>
    </source>
</evidence>
<proteinExistence type="predicted"/>
<feature type="region of interest" description="Disordered" evidence="1">
    <location>
        <begin position="179"/>
        <end position="201"/>
    </location>
</feature>
<dbReference type="OrthoDB" id="550558at2759"/>
<dbReference type="InParanoid" id="W4K739"/>
<evidence type="ECO:0000313" key="3">
    <source>
        <dbReference type="Proteomes" id="UP000030671"/>
    </source>
</evidence>
<feature type="compositionally biased region" description="Polar residues" evidence="1">
    <location>
        <begin position="187"/>
        <end position="201"/>
    </location>
</feature>
<dbReference type="AlphaFoldDB" id="W4K739"/>
<accession>W4K739</accession>
<protein>
    <submittedName>
        <fullName evidence="2">Uncharacterized protein</fullName>
    </submittedName>
</protein>
<dbReference type="GeneID" id="20674241"/>
<organism evidence="2 3">
    <name type="scientific">Heterobasidion irregulare (strain TC 32-1)</name>
    <dbReference type="NCBI Taxonomy" id="747525"/>
    <lineage>
        <taxon>Eukaryota</taxon>
        <taxon>Fungi</taxon>
        <taxon>Dikarya</taxon>
        <taxon>Basidiomycota</taxon>
        <taxon>Agaricomycotina</taxon>
        <taxon>Agaricomycetes</taxon>
        <taxon>Russulales</taxon>
        <taxon>Bondarzewiaceae</taxon>
        <taxon>Heterobasidion</taxon>
        <taxon>Heterobasidion annosum species complex</taxon>
    </lineage>
</organism>
<sequence>MSVTPDCSQSGLVYSDPSQSSTVLYCLWIPSTPMIFTFRSKGKAVSRDTLGGLPLSVCGEGCARPNSSHSSSVSTGAGSTMWMAYASGKSDPTDSSGVTVVTTLITKKAPCHVSDFPDIGCTIQYTWNPATLDIFSLADFRRIKPFNPAVSIQLFLPLHSTGQQHVAVSAFHAPPLREMKGREFGGQPNNSAFTTDLTGET</sequence>
<keyword evidence="3" id="KW-1185">Reference proteome</keyword>
<reference evidence="2 3" key="1">
    <citation type="journal article" date="2012" name="New Phytol.">
        <title>Insight into trade-off between wood decay and parasitism from the genome of a fungal forest pathogen.</title>
        <authorList>
            <person name="Olson A."/>
            <person name="Aerts A."/>
            <person name="Asiegbu F."/>
            <person name="Belbahri L."/>
            <person name="Bouzid O."/>
            <person name="Broberg A."/>
            <person name="Canback B."/>
            <person name="Coutinho P.M."/>
            <person name="Cullen D."/>
            <person name="Dalman K."/>
            <person name="Deflorio G."/>
            <person name="van Diepen L.T."/>
            <person name="Dunand C."/>
            <person name="Duplessis S."/>
            <person name="Durling M."/>
            <person name="Gonthier P."/>
            <person name="Grimwood J."/>
            <person name="Fossdal C.G."/>
            <person name="Hansson D."/>
            <person name="Henrissat B."/>
            <person name="Hietala A."/>
            <person name="Himmelstrand K."/>
            <person name="Hoffmeister D."/>
            <person name="Hogberg N."/>
            <person name="James T.Y."/>
            <person name="Karlsson M."/>
            <person name="Kohler A."/>
            <person name="Kues U."/>
            <person name="Lee Y.H."/>
            <person name="Lin Y.C."/>
            <person name="Lind M."/>
            <person name="Lindquist E."/>
            <person name="Lombard V."/>
            <person name="Lucas S."/>
            <person name="Lunden K."/>
            <person name="Morin E."/>
            <person name="Murat C."/>
            <person name="Park J."/>
            <person name="Raffaello T."/>
            <person name="Rouze P."/>
            <person name="Salamov A."/>
            <person name="Schmutz J."/>
            <person name="Solheim H."/>
            <person name="Stahlberg J."/>
            <person name="Velez H."/>
            <person name="de Vries R.P."/>
            <person name="Wiebenga A."/>
            <person name="Woodward S."/>
            <person name="Yakovlev I."/>
            <person name="Garbelotto M."/>
            <person name="Martin F."/>
            <person name="Grigoriev I.V."/>
            <person name="Stenlid J."/>
        </authorList>
    </citation>
    <scope>NUCLEOTIDE SEQUENCE [LARGE SCALE GENOMIC DNA]</scope>
    <source>
        <strain evidence="2 3">TC 32-1</strain>
    </source>
</reference>
<gene>
    <name evidence="2" type="ORF">HETIRDRAFT_427934</name>
</gene>
<evidence type="ECO:0000256" key="1">
    <source>
        <dbReference type="SAM" id="MobiDB-lite"/>
    </source>
</evidence>